<dbReference type="EMBL" id="BNCJ01000001">
    <property type="protein sequence ID" value="GHF34408.1"/>
    <property type="molecule type" value="Genomic_DNA"/>
</dbReference>
<reference evidence="2" key="2">
    <citation type="submission" date="2020-09" db="EMBL/GenBank/DDBJ databases">
        <authorList>
            <person name="Sun Q."/>
            <person name="Kim S."/>
        </authorList>
    </citation>
    <scope>NUCLEOTIDE SEQUENCE</scope>
    <source>
        <strain evidence="2">KCTC 42650</strain>
    </source>
</reference>
<feature type="region of interest" description="Disordered" evidence="1">
    <location>
        <begin position="1"/>
        <end position="23"/>
    </location>
</feature>
<comment type="caution">
    <text evidence="2">The sequence shown here is derived from an EMBL/GenBank/DDBJ whole genome shotgun (WGS) entry which is preliminary data.</text>
</comment>
<protein>
    <submittedName>
        <fullName evidence="2">Uncharacterized protein</fullName>
    </submittedName>
</protein>
<evidence type="ECO:0000313" key="3">
    <source>
        <dbReference type="Proteomes" id="UP000626220"/>
    </source>
</evidence>
<evidence type="ECO:0000313" key="2">
    <source>
        <dbReference type="EMBL" id="GHF34408.1"/>
    </source>
</evidence>
<accession>A0A8J3M3N2</accession>
<dbReference type="Proteomes" id="UP000626220">
    <property type="component" value="Unassembled WGS sequence"/>
</dbReference>
<organism evidence="2 3">
    <name type="scientific">Seohaeicola zhoushanensis</name>
    <dbReference type="NCBI Taxonomy" id="1569283"/>
    <lineage>
        <taxon>Bacteria</taxon>
        <taxon>Pseudomonadati</taxon>
        <taxon>Pseudomonadota</taxon>
        <taxon>Alphaproteobacteria</taxon>
        <taxon>Rhodobacterales</taxon>
        <taxon>Roseobacteraceae</taxon>
        <taxon>Seohaeicola</taxon>
    </lineage>
</organism>
<reference evidence="2" key="1">
    <citation type="journal article" date="2014" name="Int. J. Syst. Evol. Microbiol.">
        <title>Complete genome sequence of Corynebacterium casei LMG S-19264T (=DSM 44701T), isolated from a smear-ripened cheese.</title>
        <authorList>
            <consortium name="US DOE Joint Genome Institute (JGI-PGF)"/>
            <person name="Walter F."/>
            <person name="Albersmeier A."/>
            <person name="Kalinowski J."/>
            <person name="Ruckert C."/>
        </authorList>
    </citation>
    <scope>NUCLEOTIDE SEQUENCE</scope>
    <source>
        <strain evidence="2">KCTC 42650</strain>
    </source>
</reference>
<evidence type="ECO:0000256" key="1">
    <source>
        <dbReference type="SAM" id="MobiDB-lite"/>
    </source>
</evidence>
<dbReference type="AlphaFoldDB" id="A0A8J3M3N2"/>
<proteinExistence type="predicted"/>
<sequence length="49" mass="5143">MRATGVPLTLTLSPEGRGKWRHPDGAARVANVGASGGIIFKEKKQRGVA</sequence>
<name>A0A8J3M3N2_9RHOB</name>
<keyword evidence="3" id="KW-1185">Reference proteome</keyword>
<gene>
    <name evidence="2" type="ORF">GCM10017056_02320</name>
</gene>